<evidence type="ECO:0000256" key="7">
    <source>
        <dbReference type="RuleBase" id="RU003942"/>
    </source>
</evidence>
<dbReference type="InterPro" id="IPR037185">
    <property type="entry name" value="EmrE-like"/>
</dbReference>
<dbReference type="RefSeq" id="WP_248705862.1">
    <property type="nucleotide sequence ID" value="NZ_CAKOET010000002.1"/>
</dbReference>
<dbReference type="Pfam" id="PF00893">
    <property type="entry name" value="Multi_Drug_Res"/>
    <property type="match status" value="1"/>
</dbReference>
<dbReference type="EMBL" id="CAKOEU010000002">
    <property type="protein sequence ID" value="CAH1851849.1"/>
    <property type="molecule type" value="Genomic_DNA"/>
</dbReference>
<proteinExistence type="inferred from homology"/>
<evidence type="ECO:0000313" key="10">
    <source>
        <dbReference type="Proteomes" id="UP000838102"/>
    </source>
</evidence>
<organism evidence="9 10">
    <name type="scientific">Convivina praedatoris</name>
    <dbReference type="NCBI Taxonomy" id="2880963"/>
    <lineage>
        <taxon>Bacteria</taxon>
        <taxon>Bacillati</taxon>
        <taxon>Bacillota</taxon>
        <taxon>Bacilli</taxon>
        <taxon>Lactobacillales</taxon>
        <taxon>Lactobacillaceae</taxon>
        <taxon>Convivina</taxon>
    </lineage>
</organism>
<dbReference type="SUPFAM" id="SSF103481">
    <property type="entry name" value="Multidrug resistance efflux transporter EmrE"/>
    <property type="match status" value="1"/>
</dbReference>
<evidence type="ECO:0000256" key="5">
    <source>
        <dbReference type="ARBA" id="ARBA00022989"/>
    </source>
</evidence>
<keyword evidence="10" id="KW-1185">Reference proteome</keyword>
<keyword evidence="6 8" id="KW-0472">Membrane</keyword>
<feature type="transmembrane region" description="Helical" evidence="8">
    <location>
        <begin position="57"/>
        <end position="78"/>
    </location>
</feature>
<keyword evidence="3" id="KW-1003">Cell membrane</keyword>
<evidence type="ECO:0000256" key="3">
    <source>
        <dbReference type="ARBA" id="ARBA00022475"/>
    </source>
</evidence>
<dbReference type="Gene3D" id="1.10.3730.20">
    <property type="match status" value="1"/>
</dbReference>
<evidence type="ECO:0000313" key="9">
    <source>
        <dbReference type="EMBL" id="CAH1851849.1"/>
    </source>
</evidence>
<dbReference type="Proteomes" id="UP000838102">
    <property type="component" value="Unassembled WGS sequence"/>
</dbReference>
<reference evidence="9" key="1">
    <citation type="submission" date="2022-03" db="EMBL/GenBank/DDBJ databases">
        <authorList>
            <person name="Hettiarachchi G."/>
        </authorList>
    </citation>
    <scope>NUCLEOTIDE SEQUENCE</scope>
    <source>
        <strain evidence="9">LMG 32447</strain>
    </source>
</reference>
<dbReference type="InterPro" id="IPR000390">
    <property type="entry name" value="Small_drug/metabolite_transptr"/>
</dbReference>
<keyword evidence="2" id="KW-0813">Transport</keyword>
<comment type="similarity">
    <text evidence="7">Belongs to the drug/metabolite transporter (DMT) superfamily. Small multidrug resistance (SMR) (TC 2.A.7.1) family.</text>
</comment>
<evidence type="ECO:0000256" key="8">
    <source>
        <dbReference type="SAM" id="Phobius"/>
    </source>
</evidence>
<evidence type="ECO:0000256" key="1">
    <source>
        <dbReference type="ARBA" id="ARBA00004651"/>
    </source>
</evidence>
<feature type="transmembrane region" description="Helical" evidence="8">
    <location>
        <begin position="84"/>
        <end position="103"/>
    </location>
</feature>
<evidence type="ECO:0000256" key="2">
    <source>
        <dbReference type="ARBA" id="ARBA00022448"/>
    </source>
</evidence>
<evidence type="ECO:0000256" key="6">
    <source>
        <dbReference type="ARBA" id="ARBA00023136"/>
    </source>
</evidence>
<dbReference type="PANTHER" id="PTHR30561">
    <property type="entry name" value="SMR FAMILY PROTON-DEPENDENT DRUG EFFLUX TRANSPORTER SUGE"/>
    <property type="match status" value="1"/>
</dbReference>
<comment type="subcellular location">
    <subcellularLocation>
        <location evidence="1 7">Cell membrane</location>
        <topology evidence="1 7">Multi-pass membrane protein</topology>
    </subcellularLocation>
</comment>
<evidence type="ECO:0000256" key="4">
    <source>
        <dbReference type="ARBA" id="ARBA00022692"/>
    </source>
</evidence>
<feature type="transmembrane region" description="Helical" evidence="8">
    <location>
        <begin position="32"/>
        <end position="50"/>
    </location>
</feature>
<comment type="caution">
    <text evidence="9">The sequence shown here is derived from an EMBL/GenBank/DDBJ whole genome shotgun (WGS) entry which is preliminary data.</text>
</comment>
<sequence>MGYFFLALAIIGEIIATNLLKASNGFSQFWPSIGALTTYGICFYFFALSLKSVNLSIAYAVWAGLGIIITTLIAVLFWKESVSWMSIIGIALIVIGVVIVSWFEPS</sequence>
<keyword evidence="5 8" id="KW-1133">Transmembrane helix</keyword>
<name>A0ABM9D0K2_9LACO</name>
<gene>
    <name evidence="9" type="primary">qacC</name>
    <name evidence="9" type="ORF">LMG032447_00422</name>
</gene>
<dbReference type="PANTHER" id="PTHR30561:SF1">
    <property type="entry name" value="MULTIDRUG TRANSPORTER EMRE"/>
    <property type="match status" value="1"/>
</dbReference>
<accession>A0ABM9D0K2</accession>
<keyword evidence="4 7" id="KW-0812">Transmembrane</keyword>
<protein>
    <submittedName>
        <fullName evidence="9">Quaternary ammonium compound-resistance protein QacC</fullName>
    </submittedName>
</protein>
<dbReference type="InterPro" id="IPR045324">
    <property type="entry name" value="Small_multidrug_res"/>
</dbReference>